<comment type="caution">
    <text evidence="6">The sequence shown here is derived from an EMBL/GenBank/DDBJ whole genome shotgun (WGS) entry which is preliminary data.</text>
</comment>
<reference evidence="6" key="1">
    <citation type="submission" date="2013-05" db="EMBL/GenBank/DDBJ databases">
        <title>Genome assembly of Cystobacter fuscus DSM 2262.</title>
        <authorList>
            <person name="Sharma G."/>
            <person name="Khatri I."/>
            <person name="Kaur C."/>
            <person name="Mayilraj S."/>
            <person name="Subramanian S."/>
        </authorList>
    </citation>
    <scope>NUCLEOTIDE SEQUENCE [LARGE SCALE GENOMIC DNA]</scope>
    <source>
        <strain evidence="6">DSM 2262</strain>
    </source>
</reference>
<dbReference type="Pfam" id="PF00128">
    <property type="entry name" value="Alpha-amylase"/>
    <property type="match status" value="1"/>
</dbReference>
<dbReference type="EMBL" id="ANAH02000001">
    <property type="protein sequence ID" value="EPX65329.1"/>
    <property type="molecule type" value="Genomic_DNA"/>
</dbReference>
<dbReference type="Gene3D" id="3.20.20.80">
    <property type="entry name" value="Glycosidases"/>
    <property type="match status" value="1"/>
</dbReference>
<evidence type="ECO:0000313" key="7">
    <source>
        <dbReference type="Proteomes" id="UP000011682"/>
    </source>
</evidence>
<dbReference type="Pfam" id="PF09985">
    <property type="entry name" value="Glucodextran_C"/>
    <property type="match status" value="1"/>
</dbReference>
<evidence type="ECO:0000256" key="1">
    <source>
        <dbReference type="ARBA" id="ARBA00001913"/>
    </source>
</evidence>
<keyword evidence="7" id="KW-1185">Reference proteome</keyword>
<dbReference type="InterPro" id="IPR019248">
    <property type="entry name" value="Glucodextran_C"/>
</dbReference>
<dbReference type="AlphaFoldDB" id="S9QVE0"/>
<dbReference type="InterPro" id="IPR017853">
    <property type="entry name" value="GH"/>
</dbReference>
<dbReference type="eggNOG" id="COG4945">
    <property type="taxonomic scope" value="Bacteria"/>
</dbReference>
<protein>
    <submittedName>
        <fullName evidence="6">Alpha amylase, catalytic region</fullName>
    </submittedName>
</protein>
<dbReference type="SUPFAM" id="SSF51011">
    <property type="entry name" value="Glycosyl hydrolase domain"/>
    <property type="match status" value="1"/>
</dbReference>
<evidence type="ECO:0000256" key="2">
    <source>
        <dbReference type="ARBA" id="ARBA00022723"/>
    </source>
</evidence>
<dbReference type="Gene3D" id="2.60.40.1190">
    <property type="match status" value="1"/>
</dbReference>
<keyword evidence="3" id="KW-0732">Signal</keyword>
<dbReference type="PANTHER" id="PTHR10357:SF215">
    <property type="entry name" value="ALPHA-AMYLASE 1"/>
    <property type="match status" value="1"/>
</dbReference>
<organism evidence="6 7">
    <name type="scientific">Cystobacter fuscus (strain ATCC 25194 / DSM 2262 / NBRC 100088 / M29)</name>
    <dbReference type="NCBI Taxonomy" id="1242864"/>
    <lineage>
        <taxon>Bacteria</taxon>
        <taxon>Pseudomonadati</taxon>
        <taxon>Myxococcota</taxon>
        <taxon>Myxococcia</taxon>
        <taxon>Myxococcales</taxon>
        <taxon>Cystobacterineae</taxon>
        <taxon>Archangiaceae</taxon>
        <taxon>Cystobacter</taxon>
    </lineage>
</organism>
<dbReference type="SUPFAM" id="SSF51445">
    <property type="entry name" value="(Trans)glycosidases"/>
    <property type="match status" value="1"/>
</dbReference>
<keyword evidence="2" id="KW-0479">Metal-binding</keyword>
<dbReference type="eggNOG" id="COG0366">
    <property type="taxonomic scope" value="Bacteria"/>
</dbReference>
<feature type="domain" description="Glycosyl hydrolase family 13 catalytic" evidence="5">
    <location>
        <begin position="58"/>
        <end position="476"/>
    </location>
</feature>
<dbReference type="RefSeq" id="WP_002628836.1">
    <property type="nucleotide sequence ID" value="NZ_ANAH02000001.1"/>
</dbReference>
<name>S9QVE0_CYSF2</name>
<dbReference type="PANTHER" id="PTHR10357">
    <property type="entry name" value="ALPHA-AMYLASE FAMILY MEMBER"/>
    <property type="match status" value="1"/>
</dbReference>
<feature type="compositionally biased region" description="Pro residues" evidence="4">
    <location>
        <begin position="26"/>
        <end position="41"/>
    </location>
</feature>
<dbReference type="SMART" id="SM00642">
    <property type="entry name" value="Aamy"/>
    <property type="match status" value="1"/>
</dbReference>
<dbReference type="PROSITE" id="PS51257">
    <property type="entry name" value="PROKAR_LIPOPROTEIN"/>
    <property type="match status" value="1"/>
</dbReference>
<evidence type="ECO:0000313" key="6">
    <source>
        <dbReference type="EMBL" id="EPX65329.1"/>
    </source>
</evidence>
<dbReference type="GO" id="GO:0005975">
    <property type="term" value="P:carbohydrate metabolic process"/>
    <property type="evidence" value="ECO:0007669"/>
    <property type="project" value="InterPro"/>
</dbReference>
<evidence type="ECO:0000256" key="4">
    <source>
        <dbReference type="SAM" id="MobiDB-lite"/>
    </source>
</evidence>
<evidence type="ECO:0000256" key="3">
    <source>
        <dbReference type="ARBA" id="ARBA00022729"/>
    </source>
</evidence>
<proteinExistence type="predicted"/>
<dbReference type="InterPro" id="IPR006047">
    <property type="entry name" value="GH13_cat_dom"/>
</dbReference>
<comment type="cofactor">
    <cofactor evidence="1">
        <name>Ca(2+)</name>
        <dbReference type="ChEBI" id="CHEBI:29108"/>
    </cofactor>
</comment>
<evidence type="ECO:0000259" key="5">
    <source>
        <dbReference type="SMART" id="SM00642"/>
    </source>
</evidence>
<dbReference type="Proteomes" id="UP000011682">
    <property type="component" value="Unassembled WGS sequence"/>
</dbReference>
<gene>
    <name evidence="6" type="ORF">D187_000755</name>
</gene>
<dbReference type="SUPFAM" id="SSF49344">
    <property type="entry name" value="CBD9-like"/>
    <property type="match status" value="1"/>
</dbReference>
<sequence>MPSLFSKRLAAVGAAAAWLACKGDPQPGPVTPPTPPPPPPVDSLHVPSPDWRDQILYFVMTDRFANGDPGNDDQGAGEYDPADGAKYSGGDLKGLRERLDYIQGLGATAVWLTPPVANQWWDPLVNYGGYHGYWARDFKQVDPHLGTLEDYRSLSRELHSRGMYLVQDIVLNHMANCFRYTRYDPADVSAHVELNTGARPSCGPTQAPFDQWDPTRPAHRDAHVFHWTPTIQDYGVRDQELNWQLSDLDDLDTENPAVRAALRDSYDFWIREVGVDGFRMDTVFYVPQDSIKDFLYSTDAAHPGVVPFARSLGKEGFLAFGEGYATDLPFQDTATRKIASYLTEEATGDALLPGMLDFPLYRTTGDVFARGAPTSQLGYRMTRSGTAFPRPHLMPTFLDNHDVDRFLKGGSEAALRQGLLFMMTVPGIPVLYYGTEQGFTEQRGAMFQKGFGAGGKDRFDTTAPLYALVRELTALRKTHAVFRHGTPTVLRQNEARAGVFAYKMEDAGQVAFVVFNTSDEEALLDNLPTGLAAGSGLKVLASLDPEAREVRTGTDGRLSLKLPARAARVYMPSGDVVPPPAQSARVTLSNASGGTVPGDFELSGTATGVSSFRLVVDGVLGSAPLVTVKADGTWSTLVGTQGMTDSTLQHSLVAWAGEDQVLSDTWTFRVERVFTALLTHDDPEGDDVGPTGSYHYPTDETWGVNHQGDLRRVTLLGSGNTLKLALQTKTVTTIWNPQNGFDHVAFTVYIDVPGRSGLTVMPQQNASLPSGMAWDYRVRVHGWSNALFAPQGASATEEGTPVSPTAAIEVDKNTRTVFLTLSGELFGGLSTLQGVKVYVTTWDYDNGYRPLVPASEQWKFWGADGATSPLVLDDTPVLTVP</sequence>
<accession>S9QVE0</accession>
<dbReference type="GO" id="GO:0046872">
    <property type="term" value="F:metal ion binding"/>
    <property type="evidence" value="ECO:0007669"/>
    <property type="project" value="UniProtKB-KW"/>
</dbReference>
<feature type="region of interest" description="Disordered" evidence="4">
    <location>
        <begin position="21"/>
        <end position="48"/>
    </location>
</feature>